<dbReference type="EMBL" id="QHJS02000046">
    <property type="protein sequence ID" value="RRO16565.1"/>
    <property type="molecule type" value="Genomic_DNA"/>
</dbReference>
<gene>
    <name evidence="4" type="ORF">DMB84_014990</name>
</gene>
<feature type="transmembrane region" description="Helical" evidence="2">
    <location>
        <begin position="224"/>
        <end position="245"/>
    </location>
</feature>
<dbReference type="AlphaFoldDB" id="A0AA93DLX0"/>
<dbReference type="RefSeq" id="WP_116166881.1">
    <property type="nucleotide sequence ID" value="NZ_QHJS02000046.1"/>
</dbReference>
<feature type="region of interest" description="Disordered" evidence="1">
    <location>
        <begin position="256"/>
        <end position="280"/>
    </location>
</feature>
<dbReference type="InterPro" id="IPR008900">
    <property type="entry name" value="Zot_N"/>
</dbReference>
<dbReference type="Pfam" id="PF05707">
    <property type="entry name" value="Zot"/>
    <property type="match status" value="1"/>
</dbReference>
<keyword evidence="2" id="KW-1133">Transmembrane helix</keyword>
<dbReference type="Proteomes" id="UP000256540">
    <property type="component" value="Unassembled WGS sequence"/>
</dbReference>
<evidence type="ECO:0000313" key="5">
    <source>
        <dbReference type="Proteomes" id="UP000256540"/>
    </source>
</evidence>
<accession>A0AA93DLX0</accession>
<dbReference type="Gene3D" id="3.40.50.300">
    <property type="entry name" value="P-loop containing nucleotide triphosphate hydrolases"/>
    <property type="match status" value="1"/>
</dbReference>
<sequence length="351" mass="38433">MAISAYVGVPGSGKSFEVVRSVIIPAVAQGRRVVSNVYGLNPEKIYEFVRKNNKTENMGVVVHVSNEEVQDELFFPYKNAATDGKNTFCQAGDLICIDEAWRIWGSDSTVPQNHKSFIAEHRHFSHPETGVTCDLVVINQSIANLPRFIRDRTETTYKMTKLKNLGLRSAYRVEIYGGAKLTKTERVSVKNYFYDKKIFPLYQSYDGNGSEQIVDKRQSIFSNFTLLATIAALIILVSAGVWYLWGFFHPEDKKTSVHQNQPAGTAGTAGTIGQSPQNPAVPAPAPIAAPKISTQWRVSGIIQDKGGRFIVLSGADGRQRVEPAAGFVVSGSIVSGVLDGEIVTTWSGSAK</sequence>
<keyword evidence="2" id="KW-0472">Membrane</keyword>
<evidence type="ECO:0000313" key="4">
    <source>
        <dbReference type="EMBL" id="RRO16565.1"/>
    </source>
</evidence>
<proteinExistence type="predicted"/>
<comment type="caution">
    <text evidence="4">The sequence shown here is derived from an EMBL/GenBank/DDBJ whole genome shotgun (WGS) entry which is preliminary data.</text>
</comment>
<dbReference type="InterPro" id="IPR027417">
    <property type="entry name" value="P-loop_NTPase"/>
</dbReference>
<evidence type="ECO:0000259" key="3">
    <source>
        <dbReference type="Pfam" id="PF05707"/>
    </source>
</evidence>
<reference evidence="4 5" key="1">
    <citation type="submission" date="2018-11" db="EMBL/GenBank/DDBJ databases">
        <title>Draft genome sequences of proposed Pectobacterium aquaticum sp. nov. isolated in France from fresh water.</title>
        <authorList>
            <person name="Pedron J."/>
            <person name="Barny M.A."/>
        </authorList>
    </citation>
    <scope>NUCLEOTIDE SEQUENCE [LARGE SCALE GENOMIC DNA]</scope>
    <source>
        <strain evidence="4 5">A127-S21-F16</strain>
    </source>
</reference>
<evidence type="ECO:0000256" key="2">
    <source>
        <dbReference type="SAM" id="Phobius"/>
    </source>
</evidence>
<feature type="domain" description="Zona occludens toxin N-terminal" evidence="3">
    <location>
        <begin position="3"/>
        <end position="205"/>
    </location>
</feature>
<organism evidence="4 5">
    <name type="scientific">Pectobacterium aquaticum</name>
    <dbReference type="NCBI Taxonomy" id="2204145"/>
    <lineage>
        <taxon>Bacteria</taxon>
        <taxon>Pseudomonadati</taxon>
        <taxon>Pseudomonadota</taxon>
        <taxon>Gammaproteobacteria</taxon>
        <taxon>Enterobacterales</taxon>
        <taxon>Pectobacteriaceae</taxon>
        <taxon>Pectobacterium</taxon>
    </lineage>
</organism>
<evidence type="ECO:0000256" key="1">
    <source>
        <dbReference type="SAM" id="MobiDB-lite"/>
    </source>
</evidence>
<keyword evidence="2" id="KW-0812">Transmembrane</keyword>
<name>A0AA93DLX0_9GAMM</name>
<protein>
    <submittedName>
        <fullName evidence="4">Zonular occludens toxin</fullName>
    </submittedName>
</protein>